<comment type="caution">
    <text evidence="2">The sequence shown here is derived from an EMBL/GenBank/DDBJ whole genome shotgun (WGS) entry which is preliminary data.</text>
</comment>
<feature type="region of interest" description="Disordered" evidence="1">
    <location>
        <begin position="1"/>
        <end position="29"/>
    </location>
</feature>
<dbReference type="OrthoDB" id="296422at2759"/>
<name>A0A8S1MA65_9CILI</name>
<evidence type="ECO:0000313" key="2">
    <source>
        <dbReference type="EMBL" id="CAD8074911.1"/>
    </source>
</evidence>
<accession>A0A8S1MA65</accession>
<proteinExistence type="predicted"/>
<dbReference type="Proteomes" id="UP000692954">
    <property type="component" value="Unassembled WGS sequence"/>
</dbReference>
<keyword evidence="3" id="KW-1185">Reference proteome</keyword>
<dbReference type="AlphaFoldDB" id="A0A8S1MA65"/>
<organism evidence="2 3">
    <name type="scientific">Paramecium sonneborni</name>
    <dbReference type="NCBI Taxonomy" id="65129"/>
    <lineage>
        <taxon>Eukaryota</taxon>
        <taxon>Sar</taxon>
        <taxon>Alveolata</taxon>
        <taxon>Ciliophora</taxon>
        <taxon>Intramacronucleata</taxon>
        <taxon>Oligohymenophorea</taxon>
        <taxon>Peniculida</taxon>
        <taxon>Parameciidae</taxon>
        <taxon>Paramecium</taxon>
    </lineage>
</organism>
<evidence type="ECO:0000313" key="3">
    <source>
        <dbReference type="Proteomes" id="UP000692954"/>
    </source>
</evidence>
<protein>
    <submittedName>
        <fullName evidence="2">Uncharacterized protein</fullName>
    </submittedName>
</protein>
<sequence length="259" mass="30701">MQIPKNPNQKQLKPHIRSQSLNKSQSQRNPPEIIPILLHQYQTLYKPINYEENELKITNKKLNIFGDLMFPSTNFTKQKNLLIAEDLTEKISSLRKQGNFNMLRQKVRGRLKTQINDFENQITISQRLITDPGIETLKTPYQQLLIEKEQAIQNGIKYPYKIYIMNDERKKLISDLLRSTNMSNIQDGFNLNQIKQDLGQRIRSQIRYTQREKTKKELTQKKCINNALYFQSALNKHSQETVKLKYKQHLPKDSRLYIQ</sequence>
<gene>
    <name evidence="2" type="ORF">PSON_ATCC_30995.1.T0320339</name>
</gene>
<dbReference type="EMBL" id="CAJJDN010000032">
    <property type="protein sequence ID" value="CAD8074911.1"/>
    <property type="molecule type" value="Genomic_DNA"/>
</dbReference>
<reference evidence="2" key="1">
    <citation type="submission" date="2021-01" db="EMBL/GenBank/DDBJ databases">
        <authorList>
            <consortium name="Genoscope - CEA"/>
            <person name="William W."/>
        </authorList>
    </citation>
    <scope>NUCLEOTIDE SEQUENCE</scope>
</reference>
<evidence type="ECO:0000256" key="1">
    <source>
        <dbReference type="SAM" id="MobiDB-lite"/>
    </source>
</evidence>